<sequence>MRRIAVGIVLALCIFGQAASIQASAIEQPNGTSESVPTMKEEDNSVQSKAFRSGRRTYRAPRSGYTGGNRTGVAPGTNTGRTTRTPAAGTTGRFGGFFGGLTAGSLLGGLLNPFGFGGWGGGTGASP</sequence>
<gene>
    <name evidence="3" type="ORF">D3H35_23650</name>
</gene>
<evidence type="ECO:0000256" key="2">
    <source>
        <dbReference type="SAM" id="SignalP"/>
    </source>
</evidence>
<feature type="compositionally biased region" description="Polar residues" evidence="1">
    <location>
        <begin position="27"/>
        <end position="36"/>
    </location>
</feature>
<dbReference type="Proteomes" id="UP000266340">
    <property type="component" value="Unassembled WGS sequence"/>
</dbReference>
<proteinExistence type="predicted"/>
<feature type="signal peptide" evidence="2">
    <location>
        <begin position="1"/>
        <end position="25"/>
    </location>
</feature>
<evidence type="ECO:0000256" key="1">
    <source>
        <dbReference type="SAM" id="MobiDB-lite"/>
    </source>
</evidence>
<evidence type="ECO:0000313" key="3">
    <source>
        <dbReference type="EMBL" id="RIE01368.1"/>
    </source>
</evidence>
<dbReference type="EMBL" id="QXJM01000040">
    <property type="protein sequence ID" value="RIE01368.1"/>
    <property type="molecule type" value="Genomic_DNA"/>
</dbReference>
<accession>A0A398CKG1</accession>
<reference evidence="3 4" key="1">
    <citation type="submission" date="2018-09" db="EMBL/GenBank/DDBJ databases">
        <title>Cohnella cavernae sp. nov., isolated from a karst cave.</title>
        <authorList>
            <person name="Zhu H."/>
        </authorList>
    </citation>
    <scope>NUCLEOTIDE SEQUENCE [LARGE SCALE GENOMIC DNA]</scope>
    <source>
        <strain evidence="3 4">K2E09-144</strain>
    </source>
</reference>
<comment type="caution">
    <text evidence="3">The sequence shown here is derived from an EMBL/GenBank/DDBJ whole genome shotgun (WGS) entry which is preliminary data.</text>
</comment>
<evidence type="ECO:0000313" key="4">
    <source>
        <dbReference type="Proteomes" id="UP000266340"/>
    </source>
</evidence>
<feature type="chain" id="PRO_5039165533" evidence="2">
    <location>
        <begin position="26"/>
        <end position="127"/>
    </location>
</feature>
<keyword evidence="2" id="KW-0732">Signal</keyword>
<keyword evidence="4" id="KW-1185">Reference proteome</keyword>
<name>A0A398CKG1_9BACL</name>
<feature type="compositionally biased region" description="Low complexity" evidence="1">
    <location>
        <begin position="76"/>
        <end position="91"/>
    </location>
</feature>
<dbReference type="AlphaFoldDB" id="A0A398CKG1"/>
<feature type="region of interest" description="Disordered" evidence="1">
    <location>
        <begin position="26"/>
        <end position="91"/>
    </location>
</feature>
<organism evidence="3 4">
    <name type="scientific">Cohnella faecalis</name>
    <dbReference type="NCBI Taxonomy" id="2315694"/>
    <lineage>
        <taxon>Bacteria</taxon>
        <taxon>Bacillati</taxon>
        <taxon>Bacillota</taxon>
        <taxon>Bacilli</taxon>
        <taxon>Bacillales</taxon>
        <taxon>Paenibacillaceae</taxon>
        <taxon>Cohnella</taxon>
    </lineage>
</organism>
<protein>
    <submittedName>
        <fullName evidence="3">Uncharacterized protein</fullName>
    </submittedName>
</protein>
<dbReference type="RefSeq" id="WP_119151627.1">
    <property type="nucleotide sequence ID" value="NZ_QXJM01000040.1"/>
</dbReference>